<dbReference type="Proteomes" id="UP000476212">
    <property type="component" value="Unassembled WGS sequence"/>
</dbReference>
<feature type="domain" description="Penicillin-binding protein transpeptidase" evidence="1">
    <location>
        <begin position="28"/>
        <end position="82"/>
    </location>
</feature>
<feature type="non-terminal residue" evidence="2">
    <location>
        <position position="1"/>
    </location>
</feature>
<protein>
    <submittedName>
        <fullName evidence="2">Penicillin-binding protein 2</fullName>
    </submittedName>
</protein>
<dbReference type="EMBL" id="WNIB01000889">
    <property type="protein sequence ID" value="MTV91683.1"/>
    <property type="molecule type" value="Genomic_DNA"/>
</dbReference>
<dbReference type="SUPFAM" id="SSF56601">
    <property type="entry name" value="beta-lactamase/transpeptidase-like"/>
    <property type="match status" value="1"/>
</dbReference>
<sequence length="82" mass="8536">QDSVDALLKSYFNSELENGGAKYSEGVYAVALNPKTGAVLSMSGIKHDLNTGELTQDSLGTVTNVFVPGSVVKAATISSGWE</sequence>
<evidence type="ECO:0000313" key="3">
    <source>
        <dbReference type="Proteomes" id="UP000476212"/>
    </source>
</evidence>
<organism evidence="2 3">
    <name type="scientific">Streptococcus pneumoniae</name>
    <dbReference type="NCBI Taxonomy" id="1313"/>
    <lineage>
        <taxon>Bacteria</taxon>
        <taxon>Bacillati</taxon>
        <taxon>Bacillota</taxon>
        <taxon>Bacilli</taxon>
        <taxon>Lactobacillales</taxon>
        <taxon>Streptococcaceae</taxon>
        <taxon>Streptococcus</taxon>
    </lineage>
</organism>
<dbReference type="Gene3D" id="3.40.710.10">
    <property type="entry name" value="DD-peptidase/beta-lactamase superfamily"/>
    <property type="match status" value="1"/>
</dbReference>
<dbReference type="InterPro" id="IPR012338">
    <property type="entry name" value="Beta-lactam/transpept-like"/>
</dbReference>
<dbReference type="Pfam" id="PF00905">
    <property type="entry name" value="Transpeptidase"/>
    <property type="match status" value="1"/>
</dbReference>
<name>A0A6G2DQ66_STREE</name>
<comment type="caution">
    <text evidence="2">The sequence shown here is derived from an EMBL/GenBank/DDBJ whole genome shotgun (WGS) entry which is preliminary data.</text>
</comment>
<dbReference type="InterPro" id="IPR001460">
    <property type="entry name" value="PCN-bd_Tpept"/>
</dbReference>
<accession>A0A6G2DQ66</accession>
<reference evidence="2 3" key="1">
    <citation type="submission" date="2019-11" db="EMBL/GenBank/DDBJ databases">
        <title>Growth characteristics of pneumococcus vary with the chemical composition of the capsule and with environmental conditions.</title>
        <authorList>
            <person name="Tothpal A."/>
            <person name="Desobry K."/>
            <person name="Joshi S."/>
            <person name="Wyllie A.L."/>
            <person name="Weinberger D.M."/>
        </authorList>
    </citation>
    <scope>NUCLEOTIDE SEQUENCE [LARGE SCALE GENOMIC DNA]</scope>
    <source>
        <strain evidence="3">pnumococcus15C</strain>
    </source>
</reference>
<dbReference type="GO" id="GO:0008658">
    <property type="term" value="F:penicillin binding"/>
    <property type="evidence" value="ECO:0007669"/>
    <property type="project" value="InterPro"/>
</dbReference>
<feature type="non-terminal residue" evidence="2">
    <location>
        <position position="82"/>
    </location>
</feature>
<evidence type="ECO:0000259" key="1">
    <source>
        <dbReference type="Pfam" id="PF00905"/>
    </source>
</evidence>
<dbReference type="AlphaFoldDB" id="A0A6G2DQ66"/>
<gene>
    <name evidence="2" type="ORF">GM544_14895</name>
</gene>
<dbReference type="RefSeq" id="WP_269058089.1">
    <property type="nucleotide sequence ID" value="NZ_WNIB01000889.1"/>
</dbReference>
<proteinExistence type="predicted"/>
<evidence type="ECO:0000313" key="2">
    <source>
        <dbReference type="EMBL" id="MTV91683.1"/>
    </source>
</evidence>